<dbReference type="EMBL" id="JAFBFH010000019">
    <property type="protein sequence ID" value="MBM7715885.1"/>
    <property type="molecule type" value="Genomic_DNA"/>
</dbReference>
<name>A0ABS2R899_9BACI</name>
<organism evidence="1 2">
    <name type="scientific">Siminovitchia thermophila</name>
    <dbReference type="NCBI Taxonomy" id="1245522"/>
    <lineage>
        <taxon>Bacteria</taxon>
        <taxon>Bacillati</taxon>
        <taxon>Bacillota</taxon>
        <taxon>Bacilli</taxon>
        <taxon>Bacillales</taxon>
        <taxon>Bacillaceae</taxon>
        <taxon>Siminovitchia</taxon>
    </lineage>
</organism>
<evidence type="ECO:0000313" key="2">
    <source>
        <dbReference type="Proteomes" id="UP000823485"/>
    </source>
</evidence>
<comment type="caution">
    <text evidence="1">The sequence shown here is derived from an EMBL/GenBank/DDBJ whole genome shotgun (WGS) entry which is preliminary data.</text>
</comment>
<protein>
    <submittedName>
        <fullName evidence="1">Uncharacterized protein</fullName>
    </submittedName>
</protein>
<proteinExistence type="predicted"/>
<keyword evidence="2" id="KW-1185">Reference proteome</keyword>
<gene>
    <name evidence="1" type="ORF">JOC94_002874</name>
</gene>
<dbReference type="Proteomes" id="UP000823485">
    <property type="component" value="Unassembled WGS sequence"/>
</dbReference>
<reference evidence="1 2" key="1">
    <citation type="submission" date="2021-01" db="EMBL/GenBank/DDBJ databases">
        <title>Genomic Encyclopedia of Type Strains, Phase IV (KMG-IV): sequencing the most valuable type-strain genomes for metagenomic binning, comparative biology and taxonomic classification.</title>
        <authorList>
            <person name="Goeker M."/>
        </authorList>
    </citation>
    <scope>NUCLEOTIDE SEQUENCE [LARGE SCALE GENOMIC DNA]</scope>
    <source>
        <strain evidence="1 2">DSM 105453</strain>
    </source>
</reference>
<sequence length="46" mass="5123">MMVVNICLRWNGSKRNSASFNMVNRFETKEGFSSVSPGEDIIIAVS</sequence>
<accession>A0ABS2R899</accession>
<evidence type="ECO:0000313" key="1">
    <source>
        <dbReference type="EMBL" id="MBM7715885.1"/>
    </source>
</evidence>